<proteinExistence type="predicted"/>
<dbReference type="Proteomes" id="UP000437862">
    <property type="component" value="Chromosome"/>
</dbReference>
<evidence type="ECO:0000313" key="3">
    <source>
        <dbReference type="Proteomes" id="UP000315112"/>
    </source>
</evidence>
<dbReference type="AlphaFoldDB" id="A0A562P9F1"/>
<reference evidence="2 3" key="1">
    <citation type="journal article" date="2015" name="Stand. Genomic Sci.">
        <title>Genomic Encyclopedia of Bacterial and Archaeal Type Strains, Phase III: the genomes of soil and plant-associated and newly described type strains.</title>
        <authorList>
            <person name="Whitman W.B."/>
            <person name="Woyke T."/>
            <person name="Klenk H.P."/>
            <person name="Zhou Y."/>
            <person name="Lilburn T.G."/>
            <person name="Beck B.J."/>
            <person name="De Vos P."/>
            <person name="Vandamme P."/>
            <person name="Eisen J.A."/>
            <person name="Garrity G."/>
            <person name="Hugenholtz P."/>
            <person name="Kyrpides N.C."/>
        </authorList>
    </citation>
    <scope>NUCLEOTIDE SEQUENCE [LARGE SCALE GENOMIC DNA]</scope>
    <source>
        <strain evidence="2 3">CGMCC 1.10685</strain>
    </source>
</reference>
<dbReference type="Proteomes" id="UP000315112">
    <property type="component" value="Unassembled WGS sequence"/>
</dbReference>
<evidence type="ECO:0000313" key="4">
    <source>
        <dbReference type="Proteomes" id="UP000437862"/>
    </source>
</evidence>
<name>A0A562P9F1_9BURK</name>
<organism evidence="2 3">
    <name type="scientific">Pseudoduganella flava</name>
    <dbReference type="NCBI Taxonomy" id="871742"/>
    <lineage>
        <taxon>Bacteria</taxon>
        <taxon>Pseudomonadati</taxon>
        <taxon>Pseudomonadota</taxon>
        <taxon>Betaproteobacteria</taxon>
        <taxon>Burkholderiales</taxon>
        <taxon>Oxalobacteraceae</taxon>
        <taxon>Telluria group</taxon>
        <taxon>Pseudoduganella</taxon>
    </lineage>
</organism>
<sequence>MNPNKSLYTAGYAKGAVPTNPAELPRFLDAELARIEALLKLLRTNAMDPTYEAPTRPRAGMLVYAPGAPYWDPGAGEGIYLYTSGGTWMKL</sequence>
<reference evidence="2" key="2">
    <citation type="submission" date="2019-07" db="EMBL/GenBank/DDBJ databases">
        <authorList>
            <person name="Whitman W."/>
            <person name="Huntemann M."/>
            <person name="Clum A."/>
            <person name="Pillay M."/>
            <person name="Palaniappan K."/>
            <person name="Varghese N."/>
            <person name="Mikhailova N."/>
            <person name="Stamatis D."/>
            <person name="Reddy T."/>
            <person name="Daum C."/>
            <person name="Shapiro N."/>
            <person name="Ivanova N."/>
            <person name="Kyrpides N."/>
            <person name="Woyke T."/>
        </authorList>
    </citation>
    <scope>NUCLEOTIDE SEQUENCE</scope>
    <source>
        <strain evidence="2">CGMCC 1.10685</strain>
    </source>
</reference>
<dbReference type="EMBL" id="VLKW01000018">
    <property type="protein sequence ID" value="TWI41031.1"/>
    <property type="molecule type" value="Genomic_DNA"/>
</dbReference>
<dbReference type="OrthoDB" id="8759502at2"/>
<evidence type="ECO:0000313" key="1">
    <source>
        <dbReference type="EMBL" id="QGZ42716.1"/>
    </source>
</evidence>
<dbReference type="RefSeq" id="WP_145881923.1">
    <property type="nucleotide sequence ID" value="NZ_CP046904.1"/>
</dbReference>
<protein>
    <recommendedName>
        <fullName evidence="5">DUF2793 domain-containing protein</fullName>
    </recommendedName>
</protein>
<evidence type="ECO:0008006" key="5">
    <source>
        <dbReference type="Google" id="ProtNLM"/>
    </source>
</evidence>
<dbReference type="EMBL" id="CP046904">
    <property type="protein sequence ID" value="QGZ42716.1"/>
    <property type="molecule type" value="Genomic_DNA"/>
</dbReference>
<evidence type="ECO:0000313" key="2">
    <source>
        <dbReference type="EMBL" id="TWI41031.1"/>
    </source>
</evidence>
<keyword evidence="4" id="KW-1185">Reference proteome</keyword>
<reference evidence="1 4" key="3">
    <citation type="submission" date="2019-12" db="EMBL/GenBank/DDBJ databases">
        <title>Draft Genome Sequences of Six Type Strains of the Genus Massilia.</title>
        <authorList>
            <person name="Miess H."/>
            <person name="Frediansyah A."/>
            <person name="Goeker M."/>
            <person name="Gross H."/>
        </authorList>
    </citation>
    <scope>NUCLEOTIDE SEQUENCE [LARGE SCALE GENOMIC DNA]</scope>
    <source>
        <strain evidence="1 4">DSM 26639</strain>
    </source>
</reference>
<gene>
    <name evidence="1" type="ORF">GO485_29235</name>
    <name evidence="2" type="ORF">IP92_05751</name>
</gene>
<accession>A0A562P9F1</accession>